<dbReference type="InterPro" id="IPR050312">
    <property type="entry name" value="IolE/XylAMocC-like"/>
</dbReference>
<dbReference type="AlphaFoldDB" id="A0A9D2D7N5"/>
<keyword evidence="2" id="KW-0413">Isomerase</keyword>
<dbReference type="GO" id="GO:0016853">
    <property type="term" value="F:isomerase activity"/>
    <property type="evidence" value="ECO:0007669"/>
    <property type="project" value="UniProtKB-KW"/>
</dbReference>
<dbReference type="Gene3D" id="3.20.20.150">
    <property type="entry name" value="Divalent-metal-dependent TIM barrel enzymes"/>
    <property type="match status" value="1"/>
</dbReference>
<name>A0A9D2D7N5_9FIRM</name>
<dbReference type="Pfam" id="PF01261">
    <property type="entry name" value="AP_endonuc_2"/>
    <property type="match status" value="1"/>
</dbReference>
<dbReference type="Proteomes" id="UP000824025">
    <property type="component" value="Unassembled WGS sequence"/>
</dbReference>
<dbReference type="PANTHER" id="PTHR12110:SF41">
    <property type="entry name" value="INOSOSE DEHYDRATASE"/>
    <property type="match status" value="1"/>
</dbReference>
<proteinExistence type="predicted"/>
<accession>A0A9D2D7N5</accession>
<evidence type="ECO:0000313" key="3">
    <source>
        <dbReference type="Proteomes" id="UP000824025"/>
    </source>
</evidence>
<feature type="domain" description="Xylose isomerase-like TIM barrel" evidence="1">
    <location>
        <begin position="24"/>
        <end position="240"/>
    </location>
</feature>
<protein>
    <submittedName>
        <fullName evidence="2">Sugar phosphate isomerase/epimerase</fullName>
    </submittedName>
</protein>
<gene>
    <name evidence="2" type="ORF">H9726_05705</name>
</gene>
<dbReference type="InterPro" id="IPR036237">
    <property type="entry name" value="Xyl_isomerase-like_sf"/>
</dbReference>
<dbReference type="PANTHER" id="PTHR12110">
    <property type="entry name" value="HYDROXYPYRUVATE ISOMERASE"/>
    <property type="match status" value="1"/>
</dbReference>
<dbReference type="EMBL" id="DXCF01000030">
    <property type="protein sequence ID" value="HIZ09965.1"/>
    <property type="molecule type" value="Genomic_DNA"/>
</dbReference>
<dbReference type="SUPFAM" id="SSF51658">
    <property type="entry name" value="Xylose isomerase-like"/>
    <property type="match status" value="1"/>
</dbReference>
<evidence type="ECO:0000313" key="2">
    <source>
        <dbReference type="EMBL" id="HIZ09965.1"/>
    </source>
</evidence>
<evidence type="ECO:0000259" key="1">
    <source>
        <dbReference type="Pfam" id="PF01261"/>
    </source>
</evidence>
<organism evidence="2 3">
    <name type="scientific">Candidatus Borkfalkia avicola</name>
    <dbReference type="NCBI Taxonomy" id="2838503"/>
    <lineage>
        <taxon>Bacteria</taxon>
        <taxon>Bacillati</taxon>
        <taxon>Bacillota</taxon>
        <taxon>Clostridia</taxon>
        <taxon>Christensenellales</taxon>
        <taxon>Christensenellaceae</taxon>
        <taxon>Candidatus Borkfalkia</taxon>
    </lineage>
</organism>
<comment type="caution">
    <text evidence="2">The sequence shown here is derived from an EMBL/GenBank/DDBJ whole genome shotgun (WGS) entry which is preliminary data.</text>
</comment>
<reference evidence="2" key="1">
    <citation type="journal article" date="2021" name="PeerJ">
        <title>Extensive microbial diversity within the chicken gut microbiome revealed by metagenomics and culture.</title>
        <authorList>
            <person name="Gilroy R."/>
            <person name="Ravi A."/>
            <person name="Getino M."/>
            <person name="Pursley I."/>
            <person name="Horton D.L."/>
            <person name="Alikhan N.F."/>
            <person name="Baker D."/>
            <person name="Gharbi K."/>
            <person name="Hall N."/>
            <person name="Watson M."/>
            <person name="Adriaenssens E.M."/>
            <person name="Foster-Nyarko E."/>
            <person name="Jarju S."/>
            <person name="Secka A."/>
            <person name="Antonio M."/>
            <person name="Oren A."/>
            <person name="Chaudhuri R.R."/>
            <person name="La Ragione R."/>
            <person name="Hildebrand F."/>
            <person name="Pallen M.J."/>
        </authorList>
    </citation>
    <scope>NUCLEOTIDE SEQUENCE</scope>
    <source>
        <strain evidence="2">CHK192-19661</strain>
    </source>
</reference>
<reference evidence="2" key="2">
    <citation type="submission" date="2021-04" db="EMBL/GenBank/DDBJ databases">
        <authorList>
            <person name="Gilroy R."/>
        </authorList>
    </citation>
    <scope>NUCLEOTIDE SEQUENCE</scope>
    <source>
        <strain evidence="2">CHK192-19661</strain>
    </source>
</reference>
<sequence length="243" mass="26661">MKFAVQLYSLRGMAEREGAEAVLSAVAEAGYDGVEFAGFYGKTPREMKELLARYKLAAYSAHIGAKETEAQLPYIDELGIGAVYVPWADKASFDDAARYDEMLGDLRKANGLCAERGVLFGYHNHAHEFEDGKDRLAKLLSDAPYLKSELDVFWATVAGLDPVAYMRGLEGRLSCVHIKEAAKEDPAHTAQPVVGEGAVNMAGVFAEMKRQGIGTAVLEVEQYPCGEAEYLRRSLENMKKLAK</sequence>
<dbReference type="InterPro" id="IPR013022">
    <property type="entry name" value="Xyl_isomerase-like_TIM-brl"/>
</dbReference>